<dbReference type="PIRSF" id="PIRSF003078">
    <property type="entry name" value="GidB"/>
    <property type="match status" value="1"/>
</dbReference>
<comment type="function">
    <text evidence="6">Specifically methylates the N7 position of a guanine in 16S rRNA.</text>
</comment>
<reference evidence="7 8" key="1">
    <citation type="submission" date="2024-03" db="EMBL/GenBank/DDBJ databases">
        <title>Human intestinal bacterial collection.</title>
        <authorList>
            <person name="Pauvert C."/>
            <person name="Hitch T.C.A."/>
            <person name="Clavel T."/>
        </authorList>
    </citation>
    <scope>NUCLEOTIDE SEQUENCE [LARGE SCALE GENOMIC DNA]</scope>
    <source>
        <strain evidence="7 8">CLA-AA-H185</strain>
    </source>
</reference>
<proteinExistence type="inferred from homology"/>
<evidence type="ECO:0000256" key="1">
    <source>
        <dbReference type="ARBA" id="ARBA00022490"/>
    </source>
</evidence>
<feature type="binding site" evidence="6">
    <location>
        <position position="84"/>
    </location>
    <ligand>
        <name>S-adenosyl-L-methionine</name>
        <dbReference type="ChEBI" id="CHEBI:59789"/>
    </ligand>
</feature>
<dbReference type="NCBIfam" id="TIGR00138">
    <property type="entry name" value="rsmG_gidB"/>
    <property type="match status" value="1"/>
</dbReference>
<dbReference type="PANTHER" id="PTHR31760:SF0">
    <property type="entry name" value="S-ADENOSYL-L-METHIONINE-DEPENDENT METHYLTRANSFERASES SUPERFAMILY PROTEIN"/>
    <property type="match status" value="1"/>
</dbReference>
<evidence type="ECO:0000256" key="5">
    <source>
        <dbReference type="ARBA" id="ARBA00022691"/>
    </source>
</evidence>
<feature type="binding site" evidence="6">
    <location>
        <position position="79"/>
    </location>
    <ligand>
        <name>S-adenosyl-L-methionine</name>
        <dbReference type="ChEBI" id="CHEBI:59789"/>
    </ligand>
</feature>
<dbReference type="Pfam" id="PF02527">
    <property type="entry name" value="GidB"/>
    <property type="match status" value="1"/>
</dbReference>
<evidence type="ECO:0000256" key="4">
    <source>
        <dbReference type="ARBA" id="ARBA00022679"/>
    </source>
</evidence>
<keyword evidence="3 6" id="KW-0489">Methyltransferase</keyword>
<keyword evidence="4 6" id="KW-0808">Transferase</keyword>
<sequence length="239" mass="26993">MKKEIVYFKDSAAKMGIELSDLQLEQFNTYYEMLVEKNKVMNLTAITEFEEVVQKHFLDSISLIKVEKLNQDISIIDLGTGAGFPGIPLKIAFPELEICLADSLNKRVLFLNEVIEELELKKISAVHGRAEELARQKGYREQFDLCVSRAVANLSTLSEYCLPFVKVGGKFISYKANEVEEETKQAEHALEVLGGACVDIQKFQLPDSEMNRAFVIIEKKKRTPATYPRKAGTPSKKPL</sequence>
<evidence type="ECO:0000313" key="7">
    <source>
        <dbReference type="EMBL" id="MEQ2558780.1"/>
    </source>
</evidence>
<keyword evidence="1 6" id="KW-0963">Cytoplasm</keyword>
<evidence type="ECO:0000256" key="2">
    <source>
        <dbReference type="ARBA" id="ARBA00022552"/>
    </source>
</evidence>
<gene>
    <name evidence="6 7" type="primary">rsmG</name>
    <name evidence="7" type="ORF">WMO43_13065</name>
</gene>
<keyword evidence="8" id="KW-1185">Reference proteome</keyword>
<dbReference type="InterPro" id="IPR003682">
    <property type="entry name" value="rRNA_ssu_MeTfrase_G"/>
</dbReference>
<dbReference type="Gene3D" id="3.40.50.150">
    <property type="entry name" value="Vaccinia Virus protein VP39"/>
    <property type="match status" value="1"/>
</dbReference>
<evidence type="ECO:0000313" key="8">
    <source>
        <dbReference type="Proteomes" id="UP001454489"/>
    </source>
</evidence>
<comment type="similarity">
    <text evidence="6">Belongs to the methyltransferase superfamily. RNA methyltransferase RsmG family.</text>
</comment>
<dbReference type="EC" id="2.1.1.-" evidence="6"/>
<comment type="subcellular location">
    <subcellularLocation>
        <location evidence="6">Cytoplasm</location>
    </subcellularLocation>
</comment>
<evidence type="ECO:0000256" key="3">
    <source>
        <dbReference type="ARBA" id="ARBA00022603"/>
    </source>
</evidence>
<dbReference type="Proteomes" id="UP001454489">
    <property type="component" value="Unassembled WGS sequence"/>
</dbReference>
<dbReference type="InterPro" id="IPR029063">
    <property type="entry name" value="SAM-dependent_MTases_sf"/>
</dbReference>
<evidence type="ECO:0000256" key="6">
    <source>
        <dbReference type="HAMAP-Rule" id="MF_00074"/>
    </source>
</evidence>
<dbReference type="HAMAP" id="MF_00074">
    <property type="entry name" value="16SrRNA_methyltr_G"/>
    <property type="match status" value="1"/>
</dbReference>
<dbReference type="EMBL" id="JBBMEX010000016">
    <property type="protein sequence ID" value="MEQ2558780.1"/>
    <property type="molecule type" value="Genomic_DNA"/>
</dbReference>
<keyword evidence="2 6" id="KW-0698">rRNA processing</keyword>
<comment type="caution">
    <text evidence="6">Lacks conserved residue(s) required for the propagation of feature annotation.</text>
</comment>
<comment type="caution">
    <text evidence="7">The sequence shown here is derived from an EMBL/GenBank/DDBJ whole genome shotgun (WGS) entry which is preliminary data.</text>
</comment>
<accession>A0ABV1HGE0</accession>
<protein>
    <recommendedName>
        <fullName evidence="6">Ribosomal RNA small subunit methyltransferase G</fullName>
        <ecNumber evidence="6">2.1.1.-</ecNumber>
    </recommendedName>
    <alternativeName>
        <fullName evidence="6">16S rRNA 7-methylguanosine methyltransferase</fullName>
        <shortName evidence="6">16S rRNA m7G methyltransferase</shortName>
    </alternativeName>
</protein>
<organism evidence="7 8">
    <name type="scientific">Maccoyibacter intestinihominis</name>
    <dbReference type="NCBI Taxonomy" id="3133499"/>
    <lineage>
        <taxon>Bacteria</taxon>
        <taxon>Bacillati</taxon>
        <taxon>Bacillota</taxon>
        <taxon>Clostridia</taxon>
        <taxon>Lachnospirales</taxon>
        <taxon>Lachnospiraceae</taxon>
        <taxon>Maccoyibacter</taxon>
    </lineage>
</organism>
<feature type="binding site" evidence="6">
    <location>
        <position position="149"/>
    </location>
    <ligand>
        <name>S-adenosyl-L-methionine</name>
        <dbReference type="ChEBI" id="CHEBI:59789"/>
    </ligand>
</feature>
<name>A0ABV1HGE0_9FIRM</name>
<dbReference type="GO" id="GO:0032259">
    <property type="term" value="P:methylation"/>
    <property type="evidence" value="ECO:0007669"/>
    <property type="project" value="UniProtKB-KW"/>
</dbReference>
<feature type="binding site" evidence="6">
    <location>
        <begin position="130"/>
        <end position="131"/>
    </location>
    <ligand>
        <name>S-adenosyl-L-methionine</name>
        <dbReference type="ChEBI" id="CHEBI:59789"/>
    </ligand>
</feature>
<dbReference type="PANTHER" id="PTHR31760">
    <property type="entry name" value="S-ADENOSYL-L-METHIONINE-DEPENDENT METHYLTRANSFERASES SUPERFAMILY PROTEIN"/>
    <property type="match status" value="1"/>
</dbReference>
<dbReference type="SUPFAM" id="SSF53335">
    <property type="entry name" value="S-adenosyl-L-methionine-dependent methyltransferases"/>
    <property type="match status" value="1"/>
</dbReference>
<dbReference type="GO" id="GO:0008168">
    <property type="term" value="F:methyltransferase activity"/>
    <property type="evidence" value="ECO:0007669"/>
    <property type="project" value="UniProtKB-KW"/>
</dbReference>
<dbReference type="RefSeq" id="WP_353531485.1">
    <property type="nucleotide sequence ID" value="NZ_JBBMEX010000016.1"/>
</dbReference>
<keyword evidence="5 6" id="KW-0949">S-adenosyl-L-methionine</keyword>